<evidence type="ECO:0000313" key="1">
    <source>
        <dbReference type="EMBL" id="CAA9358108.1"/>
    </source>
</evidence>
<proteinExistence type="predicted"/>
<dbReference type="EMBL" id="CADCTX010000906">
    <property type="protein sequence ID" value="CAA9358108.1"/>
    <property type="molecule type" value="Genomic_DNA"/>
</dbReference>
<organism evidence="1">
    <name type="scientific">uncultured Gemmatimonadaceae bacterium</name>
    <dbReference type="NCBI Taxonomy" id="246130"/>
    <lineage>
        <taxon>Bacteria</taxon>
        <taxon>Pseudomonadati</taxon>
        <taxon>Gemmatimonadota</taxon>
        <taxon>Gemmatimonadia</taxon>
        <taxon>Gemmatimonadales</taxon>
        <taxon>Gemmatimonadaceae</taxon>
        <taxon>environmental samples</taxon>
    </lineage>
</organism>
<protein>
    <submittedName>
        <fullName evidence="1">Uncharacterized protein</fullName>
    </submittedName>
</protein>
<sequence>MTNFGRLNRHYERLAATLRALRVSAHAVTLLARTMRNQRRGTRSKPLRARVERLATCGDTVIVQVTHRG</sequence>
<name>A0A6J4MHV3_9BACT</name>
<dbReference type="AlphaFoldDB" id="A0A6J4MHV3"/>
<reference evidence="1" key="1">
    <citation type="submission" date="2020-02" db="EMBL/GenBank/DDBJ databases">
        <authorList>
            <person name="Meier V. D."/>
        </authorList>
    </citation>
    <scope>NUCLEOTIDE SEQUENCE</scope>
    <source>
        <strain evidence="1">AVDCRST_MAG40</strain>
    </source>
</reference>
<accession>A0A6J4MHV3</accession>
<gene>
    <name evidence="1" type="ORF">AVDCRST_MAG40-3297</name>
</gene>